<dbReference type="AlphaFoldDB" id="A0A9N9I3R9"/>
<sequence length="97" mass="11578">WSEKTGFKSDLPDGKVKQVFPRLFSRHWITSDRIKFRSLSRIRRFYMGKLDLCLLIEASEETFFHLCFTYLESVLGYLYLFQVSMPEKLEVNFDPAN</sequence>
<keyword evidence="2" id="KW-1185">Reference proteome</keyword>
<dbReference type="Proteomes" id="UP000789375">
    <property type="component" value="Unassembled WGS sequence"/>
</dbReference>
<proteinExistence type="predicted"/>
<name>A0A9N9I3R9_FUNMO</name>
<protein>
    <submittedName>
        <fullName evidence="1">7146_t:CDS:1</fullName>
    </submittedName>
</protein>
<comment type="caution">
    <text evidence="1">The sequence shown here is derived from an EMBL/GenBank/DDBJ whole genome shotgun (WGS) entry which is preliminary data.</text>
</comment>
<accession>A0A9N9I3R9</accession>
<gene>
    <name evidence="1" type="ORF">FMOSSE_LOCUS14794</name>
</gene>
<evidence type="ECO:0000313" key="2">
    <source>
        <dbReference type="Proteomes" id="UP000789375"/>
    </source>
</evidence>
<feature type="non-terminal residue" evidence="1">
    <location>
        <position position="97"/>
    </location>
</feature>
<evidence type="ECO:0000313" key="1">
    <source>
        <dbReference type="EMBL" id="CAG8718168.1"/>
    </source>
</evidence>
<reference evidence="1" key="1">
    <citation type="submission" date="2021-06" db="EMBL/GenBank/DDBJ databases">
        <authorList>
            <person name="Kallberg Y."/>
            <person name="Tangrot J."/>
            <person name="Rosling A."/>
        </authorList>
    </citation>
    <scope>NUCLEOTIDE SEQUENCE</scope>
    <source>
        <strain evidence="1">87-6 pot B 2015</strain>
    </source>
</reference>
<dbReference type="EMBL" id="CAJVPP010012597">
    <property type="protein sequence ID" value="CAG8718168.1"/>
    <property type="molecule type" value="Genomic_DNA"/>
</dbReference>
<organism evidence="1 2">
    <name type="scientific">Funneliformis mosseae</name>
    <name type="common">Endomycorrhizal fungus</name>
    <name type="synonym">Glomus mosseae</name>
    <dbReference type="NCBI Taxonomy" id="27381"/>
    <lineage>
        <taxon>Eukaryota</taxon>
        <taxon>Fungi</taxon>
        <taxon>Fungi incertae sedis</taxon>
        <taxon>Mucoromycota</taxon>
        <taxon>Glomeromycotina</taxon>
        <taxon>Glomeromycetes</taxon>
        <taxon>Glomerales</taxon>
        <taxon>Glomeraceae</taxon>
        <taxon>Funneliformis</taxon>
    </lineage>
</organism>